<evidence type="ECO:0000256" key="1">
    <source>
        <dbReference type="SAM" id="Phobius"/>
    </source>
</evidence>
<sequence length="90" mass="10547">MRSSNTHFLRGFPIFLSKYNSYFTSTNYSVIKLLLSLCCIFTMSVFHKSKATRLTSVIVSRKVNILDRTIAFKWTPKIFRSCIKREITNE</sequence>
<evidence type="ECO:0000313" key="2">
    <source>
        <dbReference type="EMBL" id="AFK49620.1"/>
    </source>
</evidence>
<reference evidence="2" key="1">
    <citation type="submission" date="2012-05" db="EMBL/GenBank/DDBJ databases">
        <authorList>
            <person name="Krishnakumar V."/>
            <person name="Cheung F."/>
            <person name="Xiao Y."/>
            <person name="Chan A."/>
            <person name="Moskal W.A."/>
            <person name="Town C.D."/>
        </authorList>
    </citation>
    <scope>NUCLEOTIDE SEQUENCE</scope>
</reference>
<keyword evidence="1" id="KW-0812">Transmembrane</keyword>
<evidence type="ECO:0008006" key="3">
    <source>
        <dbReference type="Google" id="ProtNLM"/>
    </source>
</evidence>
<dbReference type="AlphaFoldDB" id="I3TAS8"/>
<keyword evidence="1" id="KW-0472">Membrane</keyword>
<protein>
    <recommendedName>
        <fullName evidence="3">Transmembrane protein</fullName>
    </recommendedName>
</protein>
<keyword evidence="1" id="KW-1133">Transmembrane helix</keyword>
<proteinExistence type="evidence at transcript level"/>
<organism evidence="2">
    <name type="scientific">Medicago truncatula</name>
    <name type="common">Barrel medic</name>
    <name type="synonym">Medicago tribuloides</name>
    <dbReference type="NCBI Taxonomy" id="3880"/>
    <lineage>
        <taxon>Eukaryota</taxon>
        <taxon>Viridiplantae</taxon>
        <taxon>Streptophyta</taxon>
        <taxon>Embryophyta</taxon>
        <taxon>Tracheophyta</taxon>
        <taxon>Spermatophyta</taxon>
        <taxon>Magnoliopsida</taxon>
        <taxon>eudicotyledons</taxon>
        <taxon>Gunneridae</taxon>
        <taxon>Pentapetalae</taxon>
        <taxon>rosids</taxon>
        <taxon>fabids</taxon>
        <taxon>Fabales</taxon>
        <taxon>Fabaceae</taxon>
        <taxon>Papilionoideae</taxon>
        <taxon>50 kb inversion clade</taxon>
        <taxon>NPAAA clade</taxon>
        <taxon>Hologalegina</taxon>
        <taxon>IRL clade</taxon>
        <taxon>Trifolieae</taxon>
        <taxon>Medicago</taxon>
    </lineage>
</organism>
<dbReference type="EMBL" id="BT149826">
    <property type="protein sequence ID" value="AFK49620.1"/>
    <property type="molecule type" value="mRNA"/>
</dbReference>
<feature type="transmembrane region" description="Helical" evidence="1">
    <location>
        <begin position="28"/>
        <end position="46"/>
    </location>
</feature>
<name>I3TAS8_MEDTR</name>
<accession>I3TAS8</accession>